<evidence type="ECO:0000313" key="3">
    <source>
        <dbReference type="Proteomes" id="UP001202328"/>
    </source>
</evidence>
<evidence type="ECO:0000256" key="1">
    <source>
        <dbReference type="SAM" id="MobiDB-lite"/>
    </source>
</evidence>
<feature type="non-terminal residue" evidence="2">
    <location>
        <position position="60"/>
    </location>
</feature>
<name>A0AAD4T655_9MAGN</name>
<feature type="compositionally biased region" description="Acidic residues" evidence="1">
    <location>
        <begin position="37"/>
        <end position="46"/>
    </location>
</feature>
<dbReference type="Proteomes" id="UP001202328">
    <property type="component" value="Unassembled WGS sequence"/>
</dbReference>
<feature type="region of interest" description="Disordered" evidence="1">
    <location>
        <begin position="1"/>
        <end position="60"/>
    </location>
</feature>
<sequence>MTSLEFYKQQQTEEEDALSTTSNIDYSYPEDKYPREAEEDDEEDSIPTEGNKEDEALNYT</sequence>
<dbReference type="EMBL" id="JAJJMB010004586">
    <property type="protein sequence ID" value="KAI3942654.1"/>
    <property type="molecule type" value="Genomic_DNA"/>
</dbReference>
<feature type="compositionally biased region" description="Basic and acidic residues" evidence="1">
    <location>
        <begin position="50"/>
        <end position="60"/>
    </location>
</feature>
<gene>
    <name evidence="2" type="ORF">MKW98_014241</name>
</gene>
<comment type="caution">
    <text evidence="2">The sequence shown here is derived from an EMBL/GenBank/DDBJ whole genome shotgun (WGS) entry which is preliminary data.</text>
</comment>
<accession>A0AAD4T655</accession>
<proteinExistence type="predicted"/>
<reference evidence="2" key="1">
    <citation type="submission" date="2022-04" db="EMBL/GenBank/DDBJ databases">
        <title>A functionally conserved STORR gene fusion in Papaver species that diverged 16.8 million years ago.</title>
        <authorList>
            <person name="Catania T."/>
        </authorList>
    </citation>
    <scope>NUCLEOTIDE SEQUENCE</scope>
    <source>
        <strain evidence="2">S-188037</strain>
    </source>
</reference>
<dbReference type="AlphaFoldDB" id="A0AAD4T655"/>
<keyword evidence="3" id="KW-1185">Reference proteome</keyword>
<evidence type="ECO:0000313" key="2">
    <source>
        <dbReference type="EMBL" id="KAI3942654.1"/>
    </source>
</evidence>
<protein>
    <submittedName>
        <fullName evidence="2">Uncharacterized protein</fullName>
    </submittedName>
</protein>
<organism evidence="2 3">
    <name type="scientific">Papaver atlanticum</name>
    <dbReference type="NCBI Taxonomy" id="357466"/>
    <lineage>
        <taxon>Eukaryota</taxon>
        <taxon>Viridiplantae</taxon>
        <taxon>Streptophyta</taxon>
        <taxon>Embryophyta</taxon>
        <taxon>Tracheophyta</taxon>
        <taxon>Spermatophyta</taxon>
        <taxon>Magnoliopsida</taxon>
        <taxon>Ranunculales</taxon>
        <taxon>Papaveraceae</taxon>
        <taxon>Papaveroideae</taxon>
        <taxon>Papaver</taxon>
    </lineage>
</organism>